<dbReference type="NCBIfam" id="TIGR01966">
    <property type="entry name" value="RNasePH"/>
    <property type="match status" value="1"/>
</dbReference>
<feature type="binding site" evidence="7">
    <location>
        <position position="71"/>
    </location>
    <ligand>
        <name>phosphate</name>
        <dbReference type="ChEBI" id="CHEBI:43474"/>
        <note>substrate</note>
    </ligand>
</feature>
<name>A0A068NJF5_FIMGI</name>
<evidence type="ECO:0000256" key="3">
    <source>
        <dbReference type="ARBA" id="ARBA00022555"/>
    </source>
</evidence>
<keyword evidence="7" id="KW-0808">Transferase</keyword>
<evidence type="ECO:0000313" key="11">
    <source>
        <dbReference type="Proteomes" id="UP000027982"/>
    </source>
</evidence>
<feature type="domain" description="Exoribonuclease phosphorolytic" evidence="8">
    <location>
        <begin position="1"/>
        <end position="125"/>
    </location>
</feature>
<evidence type="ECO:0000313" key="10">
    <source>
        <dbReference type="EMBL" id="AIE83557.1"/>
    </source>
</evidence>
<accession>A0A068NJF5</accession>
<evidence type="ECO:0000256" key="4">
    <source>
        <dbReference type="ARBA" id="ARBA00022694"/>
    </source>
</evidence>
<dbReference type="EMBL" id="CP007139">
    <property type="protein sequence ID" value="AIE83557.1"/>
    <property type="molecule type" value="Genomic_DNA"/>
</dbReference>
<evidence type="ECO:0000259" key="8">
    <source>
        <dbReference type="Pfam" id="PF01138"/>
    </source>
</evidence>
<dbReference type="FunFam" id="3.30.230.70:FF:000003">
    <property type="entry name" value="Ribonuclease PH"/>
    <property type="match status" value="1"/>
</dbReference>
<dbReference type="GO" id="GO:0000049">
    <property type="term" value="F:tRNA binding"/>
    <property type="evidence" value="ECO:0007669"/>
    <property type="project" value="UniProtKB-UniRule"/>
</dbReference>
<dbReference type="SUPFAM" id="SSF55666">
    <property type="entry name" value="Ribonuclease PH domain 2-like"/>
    <property type="match status" value="1"/>
</dbReference>
<evidence type="ECO:0000259" key="9">
    <source>
        <dbReference type="Pfam" id="PF03725"/>
    </source>
</evidence>
<dbReference type="Gene3D" id="3.30.230.70">
    <property type="entry name" value="GHMP Kinase, N-terminal domain"/>
    <property type="match status" value="1"/>
</dbReference>
<dbReference type="HOGENOM" id="CLU_050858_0_0_0"/>
<dbReference type="GO" id="GO:0008033">
    <property type="term" value="P:tRNA processing"/>
    <property type="evidence" value="ECO:0007669"/>
    <property type="project" value="UniProtKB-UniRule"/>
</dbReference>
<dbReference type="InterPro" id="IPR036345">
    <property type="entry name" value="ExoRNase_PH_dom2_sf"/>
</dbReference>
<organism evidence="10 11">
    <name type="scientific">Fimbriimonas ginsengisoli Gsoil 348</name>
    <dbReference type="NCBI Taxonomy" id="661478"/>
    <lineage>
        <taxon>Bacteria</taxon>
        <taxon>Bacillati</taxon>
        <taxon>Armatimonadota</taxon>
        <taxon>Fimbriimonadia</taxon>
        <taxon>Fimbriimonadales</taxon>
        <taxon>Fimbriimonadaceae</taxon>
        <taxon>Fimbriimonas</taxon>
    </lineage>
</organism>
<reference evidence="10 11" key="1">
    <citation type="journal article" date="2014" name="PLoS ONE">
        <title>The first complete genome sequence of the class fimbriimonadia in the phylum armatimonadetes.</title>
        <authorList>
            <person name="Hu Z.Y."/>
            <person name="Wang Y.Z."/>
            <person name="Im W.T."/>
            <person name="Wang S.Y."/>
            <person name="Zhao G.P."/>
            <person name="Zheng H.J."/>
            <person name="Quan Z.X."/>
        </authorList>
    </citation>
    <scope>NUCLEOTIDE SEQUENCE [LARGE SCALE GENOMIC DNA]</scope>
    <source>
        <strain evidence="10">Gsoil 348</strain>
    </source>
</reference>
<proteinExistence type="inferred from homology"/>
<dbReference type="PANTHER" id="PTHR11953">
    <property type="entry name" value="EXOSOME COMPLEX COMPONENT"/>
    <property type="match status" value="1"/>
</dbReference>
<dbReference type="GO" id="GO:0009022">
    <property type="term" value="F:tRNA nucleotidyltransferase activity"/>
    <property type="evidence" value="ECO:0007669"/>
    <property type="project" value="UniProtKB-UniRule"/>
</dbReference>
<dbReference type="Pfam" id="PF03725">
    <property type="entry name" value="RNase_PH_C"/>
    <property type="match status" value="1"/>
</dbReference>
<evidence type="ECO:0000256" key="2">
    <source>
        <dbReference type="ARBA" id="ARBA00022552"/>
    </source>
</evidence>
<protein>
    <recommendedName>
        <fullName evidence="7">Ribonuclease PH</fullName>
        <shortName evidence="7">RNase PH</shortName>
        <ecNumber evidence="7">2.7.7.56</ecNumber>
    </recommendedName>
    <alternativeName>
        <fullName evidence="7">tRNA nucleotidyltransferase</fullName>
    </alternativeName>
</protein>
<dbReference type="Proteomes" id="UP000027982">
    <property type="component" value="Chromosome"/>
</dbReference>
<dbReference type="GO" id="GO:0000175">
    <property type="term" value="F:3'-5'-RNA exonuclease activity"/>
    <property type="evidence" value="ECO:0007669"/>
    <property type="project" value="UniProtKB-UniRule"/>
</dbReference>
<dbReference type="InterPro" id="IPR015847">
    <property type="entry name" value="ExoRNase_PH_dom2"/>
</dbReference>
<dbReference type="CDD" id="cd11362">
    <property type="entry name" value="RNase_PH_bact"/>
    <property type="match status" value="1"/>
</dbReference>
<dbReference type="InterPro" id="IPR020568">
    <property type="entry name" value="Ribosomal_Su5_D2-typ_SF"/>
</dbReference>
<keyword evidence="4 7" id="KW-0819">tRNA processing</keyword>
<keyword evidence="6" id="KW-0694">RNA-binding</keyword>
<evidence type="ECO:0000256" key="5">
    <source>
        <dbReference type="ARBA" id="ARBA00022695"/>
    </source>
</evidence>
<gene>
    <name evidence="7" type="primary">rph</name>
    <name evidence="10" type="ORF">OP10G_0189</name>
</gene>
<dbReference type="KEGG" id="fgi:OP10G_0189"/>
<dbReference type="InterPro" id="IPR050080">
    <property type="entry name" value="RNase_PH"/>
</dbReference>
<dbReference type="InterPro" id="IPR002381">
    <property type="entry name" value="RNase_PH_bac-type"/>
</dbReference>
<comment type="subunit">
    <text evidence="7">Homohexameric ring arranged as a trimer of dimers.</text>
</comment>
<dbReference type="HAMAP" id="MF_00564">
    <property type="entry name" value="RNase_PH"/>
    <property type="match status" value="1"/>
</dbReference>
<keyword evidence="11" id="KW-1185">Reference proteome</keyword>
<keyword evidence="5 7" id="KW-0548">Nucleotidyltransferase</keyword>
<sequence>MTMERGFAKFAEGSCFIKIGDTHMLVTATVEERVPPFMKGKGSGWVTAEYSMLPRSGRQRNQRDLMKPNGRSMEIQRLIGRCMRSVFDLEAMGEKTITLDCDAIRADGGTRCAAITAAYVASYDAVQYMLRNRMLKRNPLREAVAAISVGVKGGQELLDLNYDEDSTAHTDMNIVMTESGRFVEIQGTAEQEPFAIDTLGRMLKLAQKGVNELIAEQKRVLEL</sequence>
<dbReference type="InterPro" id="IPR027408">
    <property type="entry name" value="PNPase/RNase_PH_dom_sf"/>
</dbReference>
<comment type="catalytic activity">
    <reaction evidence="7">
        <text>tRNA(n+1) + phosphate = tRNA(n) + a ribonucleoside 5'-diphosphate</text>
        <dbReference type="Rhea" id="RHEA:10628"/>
        <dbReference type="Rhea" id="RHEA-COMP:17343"/>
        <dbReference type="Rhea" id="RHEA-COMP:17344"/>
        <dbReference type="ChEBI" id="CHEBI:43474"/>
        <dbReference type="ChEBI" id="CHEBI:57930"/>
        <dbReference type="ChEBI" id="CHEBI:173114"/>
        <dbReference type="EC" id="2.7.7.56"/>
    </reaction>
</comment>
<dbReference type="GO" id="GO:0016075">
    <property type="term" value="P:rRNA catabolic process"/>
    <property type="evidence" value="ECO:0007669"/>
    <property type="project" value="UniProtKB-UniRule"/>
</dbReference>
<dbReference type="EC" id="2.7.7.56" evidence="7"/>
<keyword evidence="2 7" id="KW-0698">rRNA processing</keyword>
<dbReference type="PANTHER" id="PTHR11953:SF0">
    <property type="entry name" value="EXOSOME COMPLEX COMPONENT RRP41"/>
    <property type="match status" value="1"/>
</dbReference>
<dbReference type="Pfam" id="PF01138">
    <property type="entry name" value="RNase_PH"/>
    <property type="match status" value="1"/>
</dbReference>
<comment type="similarity">
    <text evidence="1 7">Belongs to the RNase PH family.</text>
</comment>
<evidence type="ECO:0000256" key="6">
    <source>
        <dbReference type="ARBA" id="ARBA00022884"/>
    </source>
</evidence>
<dbReference type="STRING" id="661478.OP10G_0189"/>
<feature type="binding site" evidence="7">
    <location>
        <begin position="109"/>
        <end position="111"/>
    </location>
    <ligand>
        <name>phosphate</name>
        <dbReference type="ChEBI" id="CHEBI:43474"/>
        <note>substrate</note>
    </ligand>
</feature>
<dbReference type="AlphaFoldDB" id="A0A068NJF5"/>
<feature type="domain" description="Exoribonuclease phosphorolytic" evidence="9">
    <location>
        <begin position="144"/>
        <end position="209"/>
    </location>
</feature>
<dbReference type="InterPro" id="IPR001247">
    <property type="entry name" value="ExoRNase_PH_dom1"/>
</dbReference>
<evidence type="ECO:0000256" key="7">
    <source>
        <dbReference type="HAMAP-Rule" id="MF_00564"/>
    </source>
</evidence>
<evidence type="ECO:0000256" key="1">
    <source>
        <dbReference type="ARBA" id="ARBA00006678"/>
    </source>
</evidence>
<keyword evidence="3 7" id="KW-0820">tRNA-binding</keyword>
<dbReference type="SUPFAM" id="SSF54211">
    <property type="entry name" value="Ribosomal protein S5 domain 2-like"/>
    <property type="match status" value="1"/>
</dbReference>
<dbReference type="GO" id="GO:0031125">
    <property type="term" value="P:rRNA 3'-end processing"/>
    <property type="evidence" value="ECO:0007669"/>
    <property type="project" value="UniProtKB-ARBA"/>
</dbReference>
<comment type="function">
    <text evidence="7">Phosphorolytic 3'-5' exoribonuclease that plays an important role in tRNA 3'-end maturation. Removes nucleotide residues following the 3'-CCA terminus of tRNAs; can also add nucleotides to the ends of RNA molecules by using nucleoside diphosphates as substrates, but this may not be physiologically important. Probably plays a role in initiation of 16S rRNA degradation (leading to ribosome degradation) during starvation.</text>
</comment>
<dbReference type="eggNOG" id="COG0689">
    <property type="taxonomic scope" value="Bacteria"/>
</dbReference>